<evidence type="ECO:0000313" key="1">
    <source>
        <dbReference type="EMBL" id="KAK5625413.1"/>
    </source>
</evidence>
<proteinExistence type="predicted"/>
<dbReference type="EMBL" id="JAWHQM010000002">
    <property type="protein sequence ID" value="KAK5625413.1"/>
    <property type="molecule type" value="Genomic_DNA"/>
</dbReference>
<name>A0AAN7UBY9_9PEZI</name>
<evidence type="ECO:0000313" key="2">
    <source>
        <dbReference type="Proteomes" id="UP001305414"/>
    </source>
</evidence>
<sequence>MPIEHPDFILIEDNSIGQPSPSLDLSEVLQHLNIEGNVEKRMEMTTDKVRDWVNNKIKDMEKLHGEVYGKVDGIEKRMAEFETDKLAP</sequence>
<reference evidence="1 2" key="1">
    <citation type="submission" date="2023-10" db="EMBL/GenBank/DDBJ databases">
        <title>Draft genome sequence of Xylaria bambusicola isolate GMP-LS, the root and basal stem rot pathogen of sugarcane in Indonesia.</title>
        <authorList>
            <person name="Selvaraj P."/>
            <person name="Muralishankar V."/>
            <person name="Muruganantham S."/>
            <person name="Sp S."/>
            <person name="Haryani S."/>
            <person name="Lau K.J.X."/>
            <person name="Naqvi N.I."/>
        </authorList>
    </citation>
    <scope>NUCLEOTIDE SEQUENCE [LARGE SCALE GENOMIC DNA]</scope>
    <source>
        <strain evidence="1">GMP-LS</strain>
    </source>
</reference>
<dbReference type="Proteomes" id="UP001305414">
    <property type="component" value="Unassembled WGS sequence"/>
</dbReference>
<comment type="caution">
    <text evidence="1">The sequence shown here is derived from an EMBL/GenBank/DDBJ whole genome shotgun (WGS) entry which is preliminary data.</text>
</comment>
<accession>A0AAN7UBY9</accession>
<gene>
    <name evidence="1" type="ORF">RRF57_001129</name>
</gene>
<protein>
    <submittedName>
        <fullName evidence="1">Uncharacterized protein</fullName>
    </submittedName>
</protein>
<organism evidence="1 2">
    <name type="scientific">Xylaria bambusicola</name>
    <dbReference type="NCBI Taxonomy" id="326684"/>
    <lineage>
        <taxon>Eukaryota</taxon>
        <taxon>Fungi</taxon>
        <taxon>Dikarya</taxon>
        <taxon>Ascomycota</taxon>
        <taxon>Pezizomycotina</taxon>
        <taxon>Sordariomycetes</taxon>
        <taxon>Xylariomycetidae</taxon>
        <taxon>Xylariales</taxon>
        <taxon>Xylariaceae</taxon>
        <taxon>Xylaria</taxon>
    </lineage>
</organism>
<keyword evidence="2" id="KW-1185">Reference proteome</keyword>
<dbReference type="AlphaFoldDB" id="A0AAN7UBY9"/>